<feature type="transmembrane region" description="Helical" evidence="3">
    <location>
        <begin position="60"/>
        <end position="82"/>
    </location>
</feature>
<dbReference type="CDD" id="cd01949">
    <property type="entry name" value="GGDEF"/>
    <property type="match status" value="1"/>
</dbReference>
<dbReference type="GO" id="GO:1902201">
    <property type="term" value="P:negative regulation of bacterial-type flagellum-dependent cell motility"/>
    <property type="evidence" value="ECO:0007669"/>
    <property type="project" value="TreeGrafter"/>
</dbReference>
<accession>A0A1G9NYU1</accession>
<dbReference type="InterPro" id="IPR029787">
    <property type="entry name" value="Nucleotide_cyclase"/>
</dbReference>
<dbReference type="PROSITE" id="PS50887">
    <property type="entry name" value="GGDEF"/>
    <property type="match status" value="1"/>
</dbReference>
<dbReference type="GO" id="GO:0043709">
    <property type="term" value="P:cell adhesion involved in single-species biofilm formation"/>
    <property type="evidence" value="ECO:0007669"/>
    <property type="project" value="TreeGrafter"/>
</dbReference>
<dbReference type="Gene3D" id="3.30.70.270">
    <property type="match status" value="1"/>
</dbReference>
<dbReference type="SMART" id="SM00267">
    <property type="entry name" value="GGDEF"/>
    <property type="match status" value="1"/>
</dbReference>
<name>A0A1G9NYU1_9PROT</name>
<dbReference type="OrthoDB" id="9812260at2"/>
<dbReference type="NCBIfam" id="TIGR00254">
    <property type="entry name" value="GGDEF"/>
    <property type="match status" value="1"/>
</dbReference>
<reference evidence="5 6" key="1">
    <citation type="submission" date="2016-10" db="EMBL/GenBank/DDBJ databases">
        <authorList>
            <person name="de Groot N.N."/>
        </authorList>
    </citation>
    <scope>NUCLEOTIDE SEQUENCE [LARGE SCALE GENOMIC DNA]</scope>
    <source>
        <strain evidence="5 6">DSM 16077</strain>
    </source>
</reference>
<feature type="transmembrane region" description="Helical" evidence="3">
    <location>
        <begin position="118"/>
        <end position="137"/>
    </location>
</feature>
<evidence type="ECO:0000313" key="5">
    <source>
        <dbReference type="EMBL" id="SDL91569.1"/>
    </source>
</evidence>
<dbReference type="GO" id="GO:0052621">
    <property type="term" value="F:diguanylate cyclase activity"/>
    <property type="evidence" value="ECO:0007669"/>
    <property type="project" value="UniProtKB-EC"/>
</dbReference>
<dbReference type="FunFam" id="3.30.70.270:FF:000001">
    <property type="entry name" value="Diguanylate cyclase domain protein"/>
    <property type="match status" value="1"/>
</dbReference>
<dbReference type="PROSITE" id="PS51257">
    <property type="entry name" value="PROKAR_LIPOPROTEIN"/>
    <property type="match status" value="1"/>
</dbReference>
<feature type="transmembrane region" description="Helical" evidence="3">
    <location>
        <begin position="94"/>
        <end position="112"/>
    </location>
</feature>
<comment type="catalytic activity">
    <reaction evidence="2">
        <text>2 GTP = 3',3'-c-di-GMP + 2 diphosphate</text>
        <dbReference type="Rhea" id="RHEA:24898"/>
        <dbReference type="ChEBI" id="CHEBI:33019"/>
        <dbReference type="ChEBI" id="CHEBI:37565"/>
        <dbReference type="ChEBI" id="CHEBI:58805"/>
        <dbReference type="EC" id="2.7.7.65"/>
    </reaction>
</comment>
<protein>
    <recommendedName>
        <fullName evidence="1">diguanylate cyclase</fullName>
        <ecNumber evidence="1">2.7.7.65</ecNumber>
    </recommendedName>
</protein>
<dbReference type="InterPro" id="IPR050469">
    <property type="entry name" value="Diguanylate_Cyclase"/>
</dbReference>
<dbReference type="SUPFAM" id="SSF55073">
    <property type="entry name" value="Nucleotide cyclase"/>
    <property type="match status" value="1"/>
</dbReference>
<dbReference type="PANTHER" id="PTHR45138:SF9">
    <property type="entry name" value="DIGUANYLATE CYCLASE DGCM-RELATED"/>
    <property type="match status" value="1"/>
</dbReference>
<feature type="domain" description="GGDEF" evidence="4">
    <location>
        <begin position="254"/>
        <end position="388"/>
    </location>
</feature>
<dbReference type="Pfam" id="PF00990">
    <property type="entry name" value="GGDEF"/>
    <property type="match status" value="1"/>
</dbReference>
<evidence type="ECO:0000256" key="1">
    <source>
        <dbReference type="ARBA" id="ARBA00012528"/>
    </source>
</evidence>
<keyword evidence="3" id="KW-0472">Membrane</keyword>
<proteinExistence type="predicted"/>
<evidence type="ECO:0000256" key="3">
    <source>
        <dbReference type="SAM" id="Phobius"/>
    </source>
</evidence>
<feature type="transmembrane region" description="Helical" evidence="3">
    <location>
        <begin position="149"/>
        <end position="172"/>
    </location>
</feature>
<dbReference type="GO" id="GO:0005886">
    <property type="term" value="C:plasma membrane"/>
    <property type="evidence" value="ECO:0007669"/>
    <property type="project" value="TreeGrafter"/>
</dbReference>
<dbReference type="Proteomes" id="UP000199759">
    <property type="component" value="Unassembled WGS sequence"/>
</dbReference>
<dbReference type="STRING" id="144026.SAMN04488568_10339"/>
<dbReference type="EMBL" id="FNHG01000003">
    <property type="protein sequence ID" value="SDL91569.1"/>
    <property type="molecule type" value="Genomic_DNA"/>
</dbReference>
<gene>
    <name evidence="5" type="ORF">SAMN04488568_10339</name>
</gene>
<evidence type="ECO:0000256" key="2">
    <source>
        <dbReference type="ARBA" id="ARBA00034247"/>
    </source>
</evidence>
<evidence type="ECO:0000259" key="4">
    <source>
        <dbReference type="PROSITE" id="PS50887"/>
    </source>
</evidence>
<keyword evidence="3" id="KW-0812">Transmembrane</keyword>
<sequence>MLDTKSLATALILILVIGCALHVVNWRIHRESAGVKWWALGLAVHTTGLTLSFWENSLAVHIPFWIVTINMVSLTGSLMLVYGTAKFAERPFPPAFYIALGSFAVASLSWYAVVENSVTMRVIAFAVTLQLANLLTLTRLYFIARRDGLASILVLASSLGSTIALMSGLIIWQLLTQPDVTNFYDQTPVMPLAMLGLMASECTAIFGYLLLSAGQSQARLERLAHRDALTELPNRRAFEQEITHRLRSSRKQDQLFALAIFDVDYFKKINDTHGHDAGDAVLRHLASVATDAVRPHDFLARVGGEEFAVIFDVGDAAELVMAANRLRLAIEIHRTRFGEREIDLTVSVGCVLAKSGAHLDFAQLYRAADRALYKAKTTGRNRVVVGEVGALDLAA</sequence>
<dbReference type="PANTHER" id="PTHR45138">
    <property type="entry name" value="REGULATORY COMPONENTS OF SENSORY TRANSDUCTION SYSTEM"/>
    <property type="match status" value="1"/>
</dbReference>
<dbReference type="InterPro" id="IPR000160">
    <property type="entry name" value="GGDEF_dom"/>
</dbReference>
<evidence type="ECO:0000313" key="6">
    <source>
        <dbReference type="Proteomes" id="UP000199759"/>
    </source>
</evidence>
<dbReference type="EC" id="2.7.7.65" evidence="1"/>
<feature type="transmembrane region" description="Helical" evidence="3">
    <location>
        <begin position="6"/>
        <end position="25"/>
    </location>
</feature>
<dbReference type="InterPro" id="IPR043128">
    <property type="entry name" value="Rev_trsase/Diguanyl_cyclase"/>
</dbReference>
<keyword evidence="6" id="KW-1185">Reference proteome</keyword>
<keyword evidence="3" id="KW-1133">Transmembrane helix</keyword>
<dbReference type="AlphaFoldDB" id="A0A1G9NYU1"/>
<feature type="transmembrane region" description="Helical" evidence="3">
    <location>
        <begin position="192"/>
        <end position="211"/>
    </location>
</feature>
<organism evidence="5 6">
    <name type="scientific">Maricaulis salignorans</name>
    <dbReference type="NCBI Taxonomy" id="144026"/>
    <lineage>
        <taxon>Bacteria</taxon>
        <taxon>Pseudomonadati</taxon>
        <taxon>Pseudomonadota</taxon>
        <taxon>Alphaproteobacteria</taxon>
        <taxon>Maricaulales</taxon>
        <taxon>Maricaulaceae</taxon>
        <taxon>Maricaulis</taxon>
    </lineage>
</organism>
<dbReference type="RefSeq" id="WP_091767079.1">
    <property type="nucleotide sequence ID" value="NZ_FNHG01000003.1"/>
</dbReference>